<reference evidence="2 3" key="1">
    <citation type="submission" date="2017-06" db="EMBL/GenBank/DDBJ databases">
        <title>Complete genome of Francisella halioticida.</title>
        <authorList>
            <person name="Sjodin A."/>
        </authorList>
    </citation>
    <scope>NUCLEOTIDE SEQUENCE [LARGE SCALE GENOMIC DNA]</scope>
    <source>
        <strain evidence="2 3">DSM 23729</strain>
    </source>
</reference>
<proteinExistence type="predicted"/>
<accession>A0ABN5AZU8</accession>
<dbReference type="InterPro" id="IPR015813">
    <property type="entry name" value="Pyrv/PenolPyrv_kinase-like_dom"/>
</dbReference>
<evidence type="ECO:0000313" key="2">
    <source>
        <dbReference type="EMBL" id="ASG67717.1"/>
    </source>
</evidence>
<dbReference type="SUPFAM" id="SSF51621">
    <property type="entry name" value="Phosphoenolpyruvate/pyruvate domain"/>
    <property type="match status" value="1"/>
</dbReference>
<sequence>MNENNSLASLLFIPGNRTERFDKVKDTTNASGIVIDLEHTIADIDQKNKAKTSSIEYLKKASKAKGDFKYCLRINSLNTVHG</sequence>
<dbReference type="InterPro" id="IPR040442">
    <property type="entry name" value="Pyrv_kinase-like_dom_sf"/>
</dbReference>
<protein>
    <recommendedName>
        <fullName evidence="4">HpcH/HpaI aldolase/citrate lyase domain-containing protein</fullName>
    </recommendedName>
</protein>
<name>A0ABN5AZU8_9GAMM</name>
<evidence type="ECO:0000313" key="3">
    <source>
        <dbReference type="Proteomes" id="UP000249910"/>
    </source>
</evidence>
<evidence type="ECO:0008006" key="4">
    <source>
        <dbReference type="Google" id="ProtNLM"/>
    </source>
</evidence>
<dbReference type="EMBL" id="CP022132">
    <property type="protein sequence ID" value="ASG67717.1"/>
    <property type="molecule type" value="Genomic_DNA"/>
</dbReference>
<dbReference type="RefSeq" id="WP_088772241.1">
    <property type="nucleotide sequence ID" value="NZ_AP023082.1"/>
</dbReference>
<organism evidence="2 3">
    <name type="scientific">Francisella halioticida</name>
    <dbReference type="NCBI Taxonomy" id="549298"/>
    <lineage>
        <taxon>Bacteria</taxon>
        <taxon>Pseudomonadati</taxon>
        <taxon>Pseudomonadota</taxon>
        <taxon>Gammaproteobacteria</taxon>
        <taxon>Thiotrichales</taxon>
        <taxon>Francisellaceae</taxon>
        <taxon>Francisella</taxon>
    </lineage>
</organism>
<dbReference type="Proteomes" id="UP000249910">
    <property type="component" value="Chromosome"/>
</dbReference>
<evidence type="ECO:0000256" key="1">
    <source>
        <dbReference type="ARBA" id="ARBA00022723"/>
    </source>
</evidence>
<gene>
    <name evidence="2" type="ORF">CDV26_04295</name>
</gene>
<keyword evidence="1" id="KW-0479">Metal-binding</keyword>
<dbReference type="Gene3D" id="3.20.20.60">
    <property type="entry name" value="Phosphoenolpyruvate-binding domains"/>
    <property type="match status" value="1"/>
</dbReference>
<keyword evidence="3" id="KW-1185">Reference proteome</keyword>